<evidence type="ECO:0000313" key="2">
    <source>
        <dbReference type="Proteomes" id="UP001205105"/>
    </source>
</evidence>
<dbReference type="EMBL" id="JADXDR010000180">
    <property type="protein sequence ID" value="KAI7836631.1"/>
    <property type="molecule type" value="Genomic_DNA"/>
</dbReference>
<protein>
    <recommendedName>
        <fullName evidence="3">F-box domain-containing protein</fullName>
    </recommendedName>
</protein>
<dbReference type="AlphaFoldDB" id="A0AAD5GXS9"/>
<organism evidence="1 2">
    <name type="scientific">Chlorella ohadii</name>
    <dbReference type="NCBI Taxonomy" id="2649997"/>
    <lineage>
        <taxon>Eukaryota</taxon>
        <taxon>Viridiplantae</taxon>
        <taxon>Chlorophyta</taxon>
        <taxon>core chlorophytes</taxon>
        <taxon>Trebouxiophyceae</taxon>
        <taxon>Chlorellales</taxon>
        <taxon>Chlorellaceae</taxon>
        <taxon>Chlorella clade</taxon>
        <taxon>Chlorella</taxon>
    </lineage>
</organism>
<reference evidence="1" key="1">
    <citation type="submission" date="2020-11" db="EMBL/GenBank/DDBJ databases">
        <title>Chlorella ohadii genome sequencing and assembly.</title>
        <authorList>
            <person name="Murik O."/>
            <person name="Treves H."/>
            <person name="Kedem I."/>
            <person name="Shotland Y."/>
            <person name="Kaplan A."/>
        </authorList>
    </citation>
    <scope>NUCLEOTIDE SEQUENCE</scope>
    <source>
        <strain evidence="1">1</strain>
    </source>
</reference>
<dbReference type="Proteomes" id="UP001205105">
    <property type="component" value="Unassembled WGS sequence"/>
</dbReference>
<accession>A0AAD5GXS9</accession>
<evidence type="ECO:0008006" key="3">
    <source>
        <dbReference type="Google" id="ProtNLM"/>
    </source>
</evidence>
<evidence type="ECO:0000313" key="1">
    <source>
        <dbReference type="EMBL" id="KAI7836631.1"/>
    </source>
</evidence>
<name>A0AAD5GXS9_9CHLO</name>
<gene>
    <name evidence="1" type="ORF">COHA_009516</name>
</gene>
<sequence length="528" mass="57425">MAPPLPSLPAECLLHIVHLAASQEPGAAPDADAYLRQLLAVGGVCRRWRAATLDAPFDAELNWAQLRRFAAQVLATDARATALRRLAVSGSPQLAQDVLGGVGVAGLAVGALRQQEMYQALWSELGLQRAQGTIVELSLHCGRPPTKQDWDVTPSILLRSLHMVLQRGEPWPRLQHLGVSCPFVHETIGGSAFLAHCFPELRSLEWRQLLGTQEAWAAIVASPGLCSHLTRLCLGIAFDPDSPRRRHTPAFQMPSLAPLAHLQELEIAYADWFRQDDAFGWADLEGSGDLALRQAGTTAWLPPGLPHLRAAGAAVLLPGVDDPYPQLPACPLRLAGLEASLQTLMFVTDLGYFGRYQPLARLPTLPALRALGIASDRTLNHTTMSIRISDLLSKLPALTHLFLPTNAVDMDDGPGTKYRLELEPQSPQQLQRELAQLAARHIKLFFIDANIPEMQIPWRWPEAGMAAPSDVVAIVAGGRLDATSLYDIVLVGGADVDSEAPACFSLLVREHERAVEFAREQGWSVLGP</sequence>
<proteinExistence type="predicted"/>
<keyword evidence="2" id="KW-1185">Reference proteome</keyword>
<comment type="caution">
    <text evidence="1">The sequence shown here is derived from an EMBL/GenBank/DDBJ whole genome shotgun (WGS) entry which is preliminary data.</text>
</comment>